<dbReference type="InterPro" id="IPR000182">
    <property type="entry name" value="GNAT_dom"/>
</dbReference>
<organism evidence="3 4">
    <name type="scientific">Sordaria brevicollis</name>
    <dbReference type="NCBI Taxonomy" id="83679"/>
    <lineage>
        <taxon>Eukaryota</taxon>
        <taxon>Fungi</taxon>
        <taxon>Dikarya</taxon>
        <taxon>Ascomycota</taxon>
        <taxon>Pezizomycotina</taxon>
        <taxon>Sordariomycetes</taxon>
        <taxon>Sordariomycetidae</taxon>
        <taxon>Sordariales</taxon>
        <taxon>Sordariaceae</taxon>
        <taxon>Sordaria</taxon>
    </lineage>
</organism>
<feature type="compositionally biased region" description="Polar residues" evidence="1">
    <location>
        <begin position="630"/>
        <end position="651"/>
    </location>
</feature>
<feature type="domain" description="N-acetyltransferase" evidence="2">
    <location>
        <begin position="79"/>
        <end position="229"/>
    </location>
</feature>
<evidence type="ECO:0000256" key="1">
    <source>
        <dbReference type="SAM" id="MobiDB-lite"/>
    </source>
</evidence>
<feature type="compositionally biased region" description="Basic and acidic residues" evidence="1">
    <location>
        <begin position="1085"/>
        <end position="1097"/>
    </location>
</feature>
<dbReference type="AlphaFoldDB" id="A0AAE0NRX8"/>
<gene>
    <name evidence="3" type="ORF">B0T20DRAFT_112229</name>
</gene>
<feature type="compositionally biased region" description="Basic residues" evidence="1">
    <location>
        <begin position="694"/>
        <end position="709"/>
    </location>
</feature>
<dbReference type="PROSITE" id="PS51186">
    <property type="entry name" value="GNAT"/>
    <property type="match status" value="1"/>
</dbReference>
<dbReference type="PANTHER" id="PTHR43138:SF2">
    <property type="entry name" value="PROTEIN SPT10"/>
    <property type="match status" value="1"/>
</dbReference>
<feature type="compositionally biased region" description="Low complexity" evidence="1">
    <location>
        <begin position="351"/>
        <end position="369"/>
    </location>
</feature>
<evidence type="ECO:0000313" key="3">
    <source>
        <dbReference type="EMBL" id="KAK3386400.1"/>
    </source>
</evidence>
<accession>A0AAE0NRX8</accession>
<feature type="compositionally biased region" description="Polar residues" evidence="1">
    <location>
        <begin position="390"/>
        <end position="416"/>
    </location>
</feature>
<feature type="compositionally biased region" description="Low complexity" evidence="1">
    <location>
        <begin position="590"/>
        <end position="599"/>
    </location>
</feature>
<reference evidence="3" key="1">
    <citation type="journal article" date="2023" name="Mol. Phylogenet. Evol.">
        <title>Genome-scale phylogeny and comparative genomics of the fungal order Sordariales.</title>
        <authorList>
            <person name="Hensen N."/>
            <person name="Bonometti L."/>
            <person name="Westerberg I."/>
            <person name="Brannstrom I.O."/>
            <person name="Guillou S."/>
            <person name="Cros-Aarteil S."/>
            <person name="Calhoun S."/>
            <person name="Haridas S."/>
            <person name="Kuo A."/>
            <person name="Mondo S."/>
            <person name="Pangilinan J."/>
            <person name="Riley R."/>
            <person name="LaButti K."/>
            <person name="Andreopoulos B."/>
            <person name="Lipzen A."/>
            <person name="Chen C."/>
            <person name="Yan M."/>
            <person name="Daum C."/>
            <person name="Ng V."/>
            <person name="Clum A."/>
            <person name="Steindorff A."/>
            <person name="Ohm R.A."/>
            <person name="Martin F."/>
            <person name="Silar P."/>
            <person name="Natvig D.O."/>
            <person name="Lalanne C."/>
            <person name="Gautier V."/>
            <person name="Ament-Velasquez S.L."/>
            <person name="Kruys A."/>
            <person name="Hutchinson M.I."/>
            <person name="Powell A.J."/>
            <person name="Barry K."/>
            <person name="Miller A.N."/>
            <person name="Grigoriev I.V."/>
            <person name="Debuchy R."/>
            <person name="Gladieux P."/>
            <person name="Hiltunen Thoren M."/>
            <person name="Johannesson H."/>
        </authorList>
    </citation>
    <scope>NUCLEOTIDE SEQUENCE</scope>
    <source>
        <strain evidence="3">FGSC 1904</strain>
    </source>
</reference>
<feature type="region of interest" description="Disordered" evidence="1">
    <location>
        <begin position="351"/>
        <end position="426"/>
    </location>
</feature>
<dbReference type="SUPFAM" id="SSF55729">
    <property type="entry name" value="Acyl-CoA N-acyltransferases (Nat)"/>
    <property type="match status" value="1"/>
</dbReference>
<dbReference type="InterPro" id="IPR015416">
    <property type="entry name" value="Znf_H2C2_histone_UAS-bd"/>
</dbReference>
<evidence type="ECO:0000259" key="2">
    <source>
        <dbReference type="PROSITE" id="PS51186"/>
    </source>
</evidence>
<reference evidence="3" key="2">
    <citation type="submission" date="2023-07" db="EMBL/GenBank/DDBJ databases">
        <authorList>
            <consortium name="Lawrence Berkeley National Laboratory"/>
            <person name="Haridas S."/>
            <person name="Hensen N."/>
            <person name="Bonometti L."/>
            <person name="Westerberg I."/>
            <person name="Brannstrom I.O."/>
            <person name="Guillou S."/>
            <person name="Cros-Aarteil S."/>
            <person name="Calhoun S."/>
            <person name="Kuo A."/>
            <person name="Mondo S."/>
            <person name="Pangilinan J."/>
            <person name="Riley R."/>
            <person name="LaButti K."/>
            <person name="Andreopoulos B."/>
            <person name="Lipzen A."/>
            <person name="Chen C."/>
            <person name="Yanf M."/>
            <person name="Daum C."/>
            <person name="Ng V."/>
            <person name="Clum A."/>
            <person name="Steindorff A."/>
            <person name="Ohm R."/>
            <person name="Martin F."/>
            <person name="Silar P."/>
            <person name="Natvig D."/>
            <person name="Lalanne C."/>
            <person name="Gautier V."/>
            <person name="Ament-velasquez S.L."/>
            <person name="Kruys A."/>
            <person name="Hutchinson M.I."/>
            <person name="Powell A.J."/>
            <person name="Barry K."/>
            <person name="Miller A.N."/>
            <person name="Grigoriev I.V."/>
            <person name="Debuchy R."/>
            <person name="Gladieux P."/>
            <person name="Thoren M.H."/>
            <person name="Johannesson H."/>
        </authorList>
    </citation>
    <scope>NUCLEOTIDE SEQUENCE</scope>
    <source>
        <strain evidence="3">FGSC 1904</strain>
    </source>
</reference>
<dbReference type="Gene3D" id="3.40.630.30">
    <property type="match status" value="1"/>
</dbReference>
<evidence type="ECO:0000313" key="4">
    <source>
        <dbReference type="Proteomes" id="UP001281003"/>
    </source>
</evidence>
<keyword evidence="4" id="KW-1185">Reference proteome</keyword>
<dbReference type="EMBL" id="JAUTDP010000019">
    <property type="protein sequence ID" value="KAK3386400.1"/>
    <property type="molecule type" value="Genomic_DNA"/>
</dbReference>
<feature type="compositionally biased region" description="Low complexity" evidence="1">
    <location>
        <begin position="678"/>
        <end position="693"/>
    </location>
</feature>
<dbReference type="GO" id="GO:0016747">
    <property type="term" value="F:acyltransferase activity, transferring groups other than amino-acyl groups"/>
    <property type="evidence" value="ECO:0007669"/>
    <property type="project" value="InterPro"/>
</dbReference>
<feature type="compositionally biased region" description="Acidic residues" evidence="1">
    <location>
        <begin position="852"/>
        <end position="862"/>
    </location>
</feature>
<feature type="compositionally biased region" description="Basic and acidic residues" evidence="1">
    <location>
        <begin position="1249"/>
        <end position="1262"/>
    </location>
</feature>
<feature type="region of interest" description="Disordered" evidence="1">
    <location>
        <begin position="664"/>
        <end position="733"/>
    </location>
</feature>
<dbReference type="InterPro" id="IPR016181">
    <property type="entry name" value="Acyl_CoA_acyltransferase"/>
</dbReference>
<feature type="compositionally biased region" description="Basic and acidic residues" evidence="1">
    <location>
        <begin position="1030"/>
        <end position="1059"/>
    </location>
</feature>
<feature type="region of interest" description="Disordered" evidence="1">
    <location>
        <begin position="964"/>
        <end position="986"/>
    </location>
</feature>
<feature type="region of interest" description="Disordered" evidence="1">
    <location>
        <begin position="754"/>
        <end position="947"/>
    </location>
</feature>
<comment type="caution">
    <text evidence="3">The sequence shown here is derived from an EMBL/GenBank/DDBJ whole genome shotgun (WGS) entry which is preliminary data.</text>
</comment>
<feature type="compositionally biased region" description="Basic and acidic residues" evidence="1">
    <location>
        <begin position="574"/>
        <end position="589"/>
    </location>
</feature>
<sequence length="1262" mass="136574">MPAILEDPSAGTIHRVSGATPYPDPAHPSFPPTIVPRHVTLRDRQTVATVVPFASRHQVPDSLLHYLHDQFNKEIEGGDTYPMMDPMSFDRFADYWFQNFAGVMLLGQIERAEEIGDNKNWATECLGTFYIKPNYPGRSSHICNAGFIVTDASRNRGVGRLMGETYVDWAPKLGYTYSVFNLVYETNVASCKIWDGLGFKRIGRVKGAGNLKSYPDRLVDAIIFGRDLGDAAGSEELVSEERFDKIRYYLKYGRYPNGADRAEKSRLRSAATHYKLDGDVLMLKDKEVISDPERQYAIARDVHNQSHSGINRTTASIAERYHWSRIKETVSDVIKNCADCKETVKSSLSSTASQAQQNQHQNQHQPSLSDIMTTTSSGIKRPNLSPPIGASSSKRPSPATSPGFVTTGDTITIGNHSRTHPIPALPPEPPSHIDPYAPSSHHYNQSHSHFTDASGQQISILTSPSPGPMQVTPDTTANLATVQHNPFRLAAHESPMLPHHPSPPPQHHHSHYPSPYHSHPHHEPQHYSVATPSHQQQQQQPHHPHVSLPPIINPRVISQPGPPSTRTTTAHHHLPSDHGQHHNERDYAQHHQPPHQTQPNLFQPHRAPFHPPTQTHPAVYSQQQQQQNQVHPSQLHTPASTPSHQPSSYSTHHPLVFEAPRVHSTTSHTHIMQHDRQQQSQQYQPQHQYPTHQQQHHQVHHPQPQHHYHNLQQHQHQQHHGGPSSAASEPDTDSDTFQALLTVAGTEAMGMAHGVASESGSGNGGLDRLYGGTRGSGGVGHYDQIHDRLAERPEAAASEQRSGGGNSSAGAPQGGEDAYLEAFRGSPGTGEHGGDHQMGEEEADKDEQAGAVDDDDDMDDKDLDMLIDAGSEDEEDRGREDEPAIASRPDGEEEREQHQQLNATSNSNGNGDDTDMGGTHHHHHHHQQQHHSGTSLTSINYDNGNRNHIQEAAAVAAELVRGSKNQDTGGAADANDGSADSANIHGAPSAREDMQHIAGEAVPASELDGGGDNDFDMVLDDEAAGQGEGQRQDQDHDQHQHQDQDQHQDQNRGDRDHVQGHLNLDLADGMDITKESEPGSGYGNGHEHDRGQEHDADAAGLSAAASSTASSANPGSAPGSASDPVLIDSADAGPRSSSDAMDTTGTGTQHGTETGTTTASAPDSNDNSFGGNENLSSNGNDNSIDTKEKEKENDQGNVLNGGSSAASGATTATENGGNAATGSASASGTTGSGSVGKMDVSHLLSGDPVEDHERHGNTEDTK</sequence>
<name>A0AAE0NRX8_SORBR</name>
<dbReference type="Pfam" id="PF09337">
    <property type="entry name" value="zf-H2C2"/>
    <property type="match status" value="1"/>
</dbReference>
<dbReference type="PANTHER" id="PTHR43138">
    <property type="entry name" value="ACETYLTRANSFERASE, GNAT FAMILY"/>
    <property type="match status" value="1"/>
</dbReference>
<protein>
    <recommendedName>
        <fullName evidence="2">N-acetyltransferase domain-containing protein</fullName>
    </recommendedName>
</protein>
<dbReference type="GO" id="GO:0005634">
    <property type="term" value="C:nucleus"/>
    <property type="evidence" value="ECO:0007669"/>
    <property type="project" value="TreeGrafter"/>
</dbReference>
<feature type="compositionally biased region" description="Basic residues" evidence="1">
    <location>
        <begin position="919"/>
        <end position="929"/>
    </location>
</feature>
<feature type="compositionally biased region" description="Low complexity" evidence="1">
    <location>
        <begin position="969"/>
        <end position="983"/>
    </location>
</feature>
<proteinExistence type="predicted"/>
<feature type="compositionally biased region" description="Basic and acidic residues" evidence="1">
    <location>
        <begin position="783"/>
        <end position="794"/>
    </location>
</feature>
<feature type="compositionally biased region" description="Basic and acidic residues" evidence="1">
    <location>
        <begin position="1184"/>
        <end position="1194"/>
    </location>
</feature>
<feature type="compositionally biased region" description="Low complexity" evidence="1">
    <location>
        <begin position="1200"/>
        <end position="1229"/>
    </location>
</feature>
<feature type="compositionally biased region" description="Polar residues" evidence="1">
    <location>
        <begin position="1159"/>
        <end position="1183"/>
    </location>
</feature>
<feature type="region of interest" description="Disordered" evidence="1">
    <location>
        <begin position="1003"/>
        <end position="1262"/>
    </location>
</feature>
<feature type="compositionally biased region" description="Acidic residues" evidence="1">
    <location>
        <begin position="1009"/>
        <end position="1023"/>
    </location>
</feature>
<dbReference type="Gene3D" id="1.10.340.70">
    <property type="match status" value="1"/>
</dbReference>
<dbReference type="Proteomes" id="UP001281003">
    <property type="component" value="Unassembled WGS sequence"/>
</dbReference>
<dbReference type="InterPro" id="IPR052742">
    <property type="entry name" value="Mito_N-acetyltransferase"/>
</dbReference>
<feature type="region of interest" description="Disordered" evidence="1">
    <location>
        <begin position="493"/>
        <end position="651"/>
    </location>
</feature>
<feature type="compositionally biased region" description="Low complexity" evidence="1">
    <location>
        <begin position="1143"/>
        <end position="1158"/>
    </location>
</feature>
<feature type="compositionally biased region" description="Low complexity" evidence="1">
    <location>
        <begin position="1098"/>
        <end position="1124"/>
    </location>
</feature>